<dbReference type="EMBL" id="CP012333">
    <property type="protein sequence ID" value="AKU95658.1"/>
    <property type="molecule type" value="Genomic_DNA"/>
</dbReference>
<dbReference type="AlphaFoldDB" id="A0A0K1PQ51"/>
<dbReference type="KEGG" id="llu:AKJ09_02322"/>
<dbReference type="Proteomes" id="UP000064967">
    <property type="component" value="Chromosome"/>
</dbReference>
<sequence>MVRDSFQRCAKRPLGERLAVYAAGGTSCKDMSEETLKKSRYRVMKSLWLMKQRPQPKAD</sequence>
<protein>
    <submittedName>
        <fullName evidence="1">Uncharacterized protein</fullName>
    </submittedName>
</protein>
<dbReference type="RefSeq" id="WP_146647067.1">
    <property type="nucleotide sequence ID" value="NZ_CP012333.1"/>
</dbReference>
<accession>A0A0K1PQ51</accession>
<evidence type="ECO:0000313" key="1">
    <source>
        <dbReference type="EMBL" id="AKU95658.1"/>
    </source>
</evidence>
<keyword evidence="2" id="KW-1185">Reference proteome</keyword>
<gene>
    <name evidence="1" type="ORF">AKJ09_02322</name>
</gene>
<dbReference type="PROSITE" id="PS51257">
    <property type="entry name" value="PROKAR_LIPOPROTEIN"/>
    <property type="match status" value="1"/>
</dbReference>
<evidence type="ECO:0000313" key="2">
    <source>
        <dbReference type="Proteomes" id="UP000064967"/>
    </source>
</evidence>
<organism evidence="1 2">
    <name type="scientific">Labilithrix luteola</name>
    <dbReference type="NCBI Taxonomy" id="1391654"/>
    <lineage>
        <taxon>Bacteria</taxon>
        <taxon>Pseudomonadati</taxon>
        <taxon>Myxococcota</taxon>
        <taxon>Polyangia</taxon>
        <taxon>Polyangiales</taxon>
        <taxon>Labilitrichaceae</taxon>
        <taxon>Labilithrix</taxon>
    </lineage>
</organism>
<name>A0A0K1PQ51_9BACT</name>
<proteinExistence type="predicted"/>
<reference evidence="1 2" key="1">
    <citation type="submission" date="2015-08" db="EMBL/GenBank/DDBJ databases">
        <authorList>
            <person name="Babu N.S."/>
            <person name="Beckwith C.J."/>
            <person name="Beseler K.G."/>
            <person name="Brison A."/>
            <person name="Carone J.V."/>
            <person name="Caskin T.P."/>
            <person name="Diamond M."/>
            <person name="Durham M.E."/>
            <person name="Foxe J.M."/>
            <person name="Go M."/>
            <person name="Henderson B.A."/>
            <person name="Jones I.B."/>
            <person name="McGettigan J.A."/>
            <person name="Micheletti S.J."/>
            <person name="Nasrallah M.E."/>
            <person name="Ortiz D."/>
            <person name="Piller C.R."/>
            <person name="Privatt S.R."/>
            <person name="Schneider S.L."/>
            <person name="Sharp S."/>
            <person name="Smith T.C."/>
            <person name="Stanton J.D."/>
            <person name="Ullery H.E."/>
            <person name="Wilson R.J."/>
            <person name="Serrano M.G."/>
            <person name="Buck G."/>
            <person name="Lee V."/>
            <person name="Wang Y."/>
            <person name="Carvalho R."/>
            <person name="Voegtly L."/>
            <person name="Shi R."/>
            <person name="Duckworth R."/>
            <person name="Johnson A."/>
            <person name="Loviza R."/>
            <person name="Walstead R."/>
            <person name="Shah Z."/>
            <person name="Kiflezghi M."/>
            <person name="Wade K."/>
            <person name="Ball S.L."/>
            <person name="Bradley K.W."/>
            <person name="Asai D.J."/>
            <person name="Bowman C.A."/>
            <person name="Russell D.A."/>
            <person name="Pope W.H."/>
            <person name="Jacobs-Sera D."/>
            <person name="Hendrix R.W."/>
            <person name="Hatfull G.F."/>
        </authorList>
    </citation>
    <scope>NUCLEOTIDE SEQUENCE [LARGE SCALE GENOMIC DNA]</scope>
    <source>
        <strain evidence="1 2">DSM 27648</strain>
    </source>
</reference>